<dbReference type="Proteomes" id="UP000014064">
    <property type="component" value="Unassembled WGS sequence"/>
</dbReference>
<dbReference type="HOGENOM" id="CLU_188562_1_2_1"/>
<evidence type="ECO:0008006" key="3">
    <source>
        <dbReference type="Google" id="ProtNLM"/>
    </source>
</evidence>
<protein>
    <recommendedName>
        <fullName evidence="3">IMS import disulfide relay-system CHCH-CHCH-like Cx9C domain-containing protein</fullName>
    </recommendedName>
</protein>
<evidence type="ECO:0000313" key="1">
    <source>
        <dbReference type="EMBL" id="EOR01147.1"/>
    </source>
</evidence>
<proteinExistence type="predicted"/>
<name>R9AG49_WALI9</name>
<dbReference type="GO" id="GO:0032981">
    <property type="term" value="P:mitochondrial respiratory chain complex I assembly"/>
    <property type="evidence" value="ECO:0007669"/>
    <property type="project" value="InterPro"/>
</dbReference>
<dbReference type="RefSeq" id="XP_009267938.1">
    <property type="nucleotide sequence ID" value="XM_009269663.1"/>
</dbReference>
<dbReference type="PANTHER" id="PTHR34561">
    <property type="entry name" value="NADH DEHYDROGENASE [UBIQUINONE] 1 ALPHA SUBCOMPLEX ASSEMBLY FACTOR 8"/>
    <property type="match status" value="1"/>
</dbReference>
<dbReference type="OrthoDB" id="3821113at2759"/>
<dbReference type="EMBL" id="KE007231">
    <property type="protein sequence ID" value="EOR01147.1"/>
    <property type="molecule type" value="Genomic_DNA"/>
</dbReference>
<dbReference type="InterPro" id="IPR034595">
    <property type="entry name" value="NDUFAF8"/>
</dbReference>
<gene>
    <name evidence="1" type="ORF">J056_004468</name>
</gene>
<dbReference type="PANTHER" id="PTHR34561:SF1">
    <property type="entry name" value="NADH DEHYDROGENASE [UBIQUINONE] 1 ALPHA SUBCOMPLEX ASSEMBLY FACTOR 8"/>
    <property type="match status" value="1"/>
</dbReference>
<dbReference type="OMA" id="ADYNSVH"/>
<dbReference type="PROSITE" id="PS51808">
    <property type="entry name" value="CHCH"/>
    <property type="match status" value="1"/>
</dbReference>
<reference evidence="2" key="1">
    <citation type="journal article" date="2013" name="BMC Genomics">
        <title>Genome and transcriptome sequencing of the halophilic fungus Wallemia ichthyophaga: haloadaptations present and absent.</title>
        <authorList>
            <person name="Zajc J."/>
            <person name="Liu Y."/>
            <person name="Dai W."/>
            <person name="Yang Z."/>
            <person name="Hu J."/>
            <person name="Gostincar C."/>
            <person name="Gunde-Cimerman N."/>
        </authorList>
    </citation>
    <scope>NUCLEOTIDE SEQUENCE [LARGE SCALE GENOMIC DNA]</scope>
    <source>
        <strain evidence="2">EXF-994 / CBS 113033</strain>
    </source>
</reference>
<accession>R9AG49</accession>
<keyword evidence="2" id="KW-1185">Reference proteome</keyword>
<dbReference type="AlphaFoldDB" id="R9AG49"/>
<evidence type="ECO:0000313" key="2">
    <source>
        <dbReference type="Proteomes" id="UP000014064"/>
    </source>
</evidence>
<sequence length="50" mass="5271">MSKATATCAPVAKAYGACVASSYEDISKGVCSSEFEAFKNCVTNAMGRKW</sequence>
<dbReference type="KEGG" id="wic:J056_004468"/>
<dbReference type="GO" id="GO:0005739">
    <property type="term" value="C:mitochondrion"/>
    <property type="evidence" value="ECO:0007669"/>
    <property type="project" value="InterPro"/>
</dbReference>
<dbReference type="GeneID" id="20377420"/>
<organism evidence="1 2">
    <name type="scientific">Wallemia ichthyophaga (strain EXF-994 / CBS 113033)</name>
    <dbReference type="NCBI Taxonomy" id="1299270"/>
    <lineage>
        <taxon>Eukaryota</taxon>
        <taxon>Fungi</taxon>
        <taxon>Dikarya</taxon>
        <taxon>Basidiomycota</taxon>
        <taxon>Wallemiomycotina</taxon>
        <taxon>Wallemiomycetes</taxon>
        <taxon>Wallemiales</taxon>
        <taxon>Wallemiaceae</taxon>
        <taxon>Wallemia</taxon>
    </lineage>
</organism>